<proteinExistence type="predicted"/>
<sequence>MENKHVGFLILGISIILIIIVLLFQTALNEIVIASCGEAHTTACPMSGTINQQTYLALAIVGILIVIGFVLIFSKPKERIVVKKIKEKKKKLDLEGLDRDEKRVINLLMKEGAMFQSTLMEKLEIKKVKATRLLDKLEAKQLIERKRRGMNNIVVLRD</sequence>
<dbReference type="InterPro" id="IPR036388">
    <property type="entry name" value="WH-like_DNA-bd_sf"/>
</dbReference>
<dbReference type="AlphaFoldDB" id="A0A0F9ET38"/>
<keyword evidence="1" id="KW-0812">Transmembrane</keyword>
<dbReference type="InterPro" id="IPR055767">
    <property type="entry name" value="DUF7343"/>
</dbReference>
<protein>
    <recommendedName>
        <fullName evidence="2">DUF7343 domain-containing protein</fullName>
    </recommendedName>
</protein>
<dbReference type="SUPFAM" id="SSF46785">
    <property type="entry name" value="Winged helix' DNA-binding domain"/>
    <property type="match status" value="1"/>
</dbReference>
<evidence type="ECO:0000256" key="1">
    <source>
        <dbReference type="SAM" id="Phobius"/>
    </source>
</evidence>
<feature type="transmembrane region" description="Helical" evidence="1">
    <location>
        <begin position="55"/>
        <end position="74"/>
    </location>
</feature>
<keyword evidence="1" id="KW-0472">Membrane</keyword>
<reference evidence="3" key="1">
    <citation type="journal article" date="2015" name="Nature">
        <title>Complex archaea that bridge the gap between prokaryotes and eukaryotes.</title>
        <authorList>
            <person name="Spang A."/>
            <person name="Saw J.H."/>
            <person name="Jorgensen S.L."/>
            <person name="Zaremba-Niedzwiedzka K."/>
            <person name="Martijn J."/>
            <person name="Lind A.E."/>
            <person name="van Eijk R."/>
            <person name="Schleper C."/>
            <person name="Guy L."/>
            <person name="Ettema T.J."/>
        </authorList>
    </citation>
    <scope>NUCLEOTIDE SEQUENCE</scope>
</reference>
<gene>
    <name evidence="3" type="ORF">LCGC14_2328940</name>
</gene>
<comment type="caution">
    <text evidence="3">The sequence shown here is derived from an EMBL/GenBank/DDBJ whole genome shotgun (WGS) entry which is preliminary data.</text>
</comment>
<evidence type="ECO:0000259" key="2">
    <source>
        <dbReference type="Pfam" id="PF24034"/>
    </source>
</evidence>
<dbReference type="Pfam" id="PF24034">
    <property type="entry name" value="DUF7343"/>
    <property type="match status" value="1"/>
</dbReference>
<dbReference type="Gene3D" id="1.10.10.10">
    <property type="entry name" value="Winged helix-like DNA-binding domain superfamily/Winged helix DNA-binding domain"/>
    <property type="match status" value="1"/>
</dbReference>
<dbReference type="InterPro" id="IPR036390">
    <property type="entry name" value="WH_DNA-bd_sf"/>
</dbReference>
<accession>A0A0F9ET38</accession>
<feature type="transmembrane region" description="Helical" evidence="1">
    <location>
        <begin position="7"/>
        <end position="28"/>
    </location>
</feature>
<dbReference type="EMBL" id="LAZR01033431">
    <property type="protein sequence ID" value="KKL48095.1"/>
    <property type="molecule type" value="Genomic_DNA"/>
</dbReference>
<keyword evidence="1" id="KW-1133">Transmembrane helix</keyword>
<evidence type="ECO:0000313" key="3">
    <source>
        <dbReference type="EMBL" id="KKL48095.1"/>
    </source>
</evidence>
<name>A0A0F9ET38_9ZZZZ</name>
<organism evidence="3">
    <name type="scientific">marine sediment metagenome</name>
    <dbReference type="NCBI Taxonomy" id="412755"/>
    <lineage>
        <taxon>unclassified sequences</taxon>
        <taxon>metagenomes</taxon>
        <taxon>ecological metagenomes</taxon>
    </lineage>
</organism>
<feature type="domain" description="DUF7343" evidence="2">
    <location>
        <begin position="99"/>
        <end position="156"/>
    </location>
</feature>